<dbReference type="PANTHER" id="PTHR31571:SF1">
    <property type="entry name" value="ALTERED INHERITANCE OF MITOCHONDRIA PROTEIN 6"/>
    <property type="match status" value="1"/>
</dbReference>
<dbReference type="InterPro" id="IPR039559">
    <property type="entry name" value="AIM6_PI-PLC-like_dom"/>
</dbReference>
<dbReference type="GO" id="GO:0006629">
    <property type="term" value="P:lipid metabolic process"/>
    <property type="evidence" value="ECO:0007669"/>
    <property type="project" value="InterPro"/>
</dbReference>
<organism evidence="3 4">
    <name type="scientific">Crucibulum laeve</name>
    <dbReference type="NCBI Taxonomy" id="68775"/>
    <lineage>
        <taxon>Eukaryota</taxon>
        <taxon>Fungi</taxon>
        <taxon>Dikarya</taxon>
        <taxon>Basidiomycota</taxon>
        <taxon>Agaricomycotina</taxon>
        <taxon>Agaricomycetes</taxon>
        <taxon>Agaricomycetidae</taxon>
        <taxon>Agaricales</taxon>
        <taxon>Agaricineae</taxon>
        <taxon>Nidulariaceae</taxon>
        <taxon>Crucibulum</taxon>
    </lineage>
</organism>
<name>A0A5C3M9F0_9AGAR</name>
<comment type="similarity">
    <text evidence="1">Belongs to the AIM6 family.</text>
</comment>
<dbReference type="OrthoDB" id="4153866at2759"/>
<evidence type="ECO:0000256" key="2">
    <source>
        <dbReference type="ARBA" id="ARBA00014286"/>
    </source>
</evidence>
<dbReference type="GO" id="GO:0008081">
    <property type="term" value="F:phosphoric diester hydrolase activity"/>
    <property type="evidence" value="ECO:0007669"/>
    <property type="project" value="InterPro"/>
</dbReference>
<evidence type="ECO:0000313" key="3">
    <source>
        <dbReference type="EMBL" id="TFK41076.1"/>
    </source>
</evidence>
<dbReference type="EMBL" id="ML213595">
    <property type="protein sequence ID" value="TFK41076.1"/>
    <property type="molecule type" value="Genomic_DNA"/>
</dbReference>
<keyword evidence="4" id="KW-1185">Reference proteome</keyword>
<dbReference type="CDD" id="cd08577">
    <property type="entry name" value="PI-PLCc_GDPD_SF_unchar3"/>
    <property type="match status" value="1"/>
</dbReference>
<protein>
    <recommendedName>
        <fullName evidence="2">Altered inheritance of mitochondria protein 6</fullName>
    </recommendedName>
</protein>
<dbReference type="InterPro" id="IPR017946">
    <property type="entry name" value="PLC-like_Pdiesterase_TIM-brl"/>
</dbReference>
<evidence type="ECO:0000256" key="1">
    <source>
        <dbReference type="ARBA" id="ARBA00008858"/>
    </source>
</evidence>
<accession>A0A5C3M9F0</accession>
<gene>
    <name evidence="3" type="ORF">BDQ12DRAFT_733408</name>
</gene>
<dbReference type="InterPro" id="IPR051236">
    <property type="entry name" value="HAT_RTT109-like"/>
</dbReference>
<dbReference type="Proteomes" id="UP000308652">
    <property type="component" value="Unassembled WGS sequence"/>
</dbReference>
<proteinExistence type="inferred from homology"/>
<evidence type="ECO:0000313" key="4">
    <source>
        <dbReference type="Proteomes" id="UP000308652"/>
    </source>
</evidence>
<dbReference type="PANTHER" id="PTHR31571">
    <property type="entry name" value="ALTERED INHERITANCE OF MITOCHONDRIA PROTEIN 6"/>
    <property type="match status" value="1"/>
</dbReference>
<sequence>MSASVVIGKPGIDSRISSLEASNSTLLRYPTQFTQGIIPKAIHSHNDYWRDVPLFTALSLGVASVEADVWLVGQDLLVGHELAALTQGRTFDALYIQPLLEIIHGQNPKNGLTVNQTRPNGIFDTSSGTPLQLLVDIKTEGSSTLPFVIKALQPLRTSGYLTTFSNGSLQQSAVTVVGTGNTPLEGIKALSSRDIFFDAPLATLATPLNDTIWDNTIAPIASTDYGAVVGWNGIRNITDTQLSIINQLIEDSHKVGLKARFWDTPGWPINARENVWKQLLDSGADWLNADDLEAASSF</sequence>
<dbReference type="SUPFAM" id="SSF51695">
    <property type="entry name" value="PLC-like phosphodiesterases"/>
    <property type="match status" value="1"/>
</dbReference>
<dbReference type="STRING" id="68775.A0A5C3M9F0"/>
<dbReference type="AlphaFoldDB" id="A0A5C3M9F0"/>
<reference evidence="3 4" key="1">
    <citation type="journal article" date="2019" name="Nat. Ecol. Evol.">
        <title>Megaphylogeny resolves global patterns of mushroom evolution.</title>
        <authorList>
            <person name="Varga T."/>
            <person name="Krizsan K."/>
            <person name="Foldi C."/>
            <person name="Dima B."/>
            <person name="Sanchez-Garcia M."/>
            <person name="Sanchez-Ramirez S."/>
            <person name="Szollosi G.J."/>
            <person name="Szarkandi J.G."/>
            <person name="Papp V."/>
            <person name="Albert L."/>
            <person name="Andreopoulos W."/>
            <person name="Angelini C."/>
            <person name="Antonin V."/>
            <person name="Barry K.W."/>
            <person name="Bougher N.L."/>
            <person name="Buchanan P."/>
            <person name="Buyck B."/>
            <person name="Bense V."/>
            <person name="Catcheside P."/>
            <person name="Chovatia M."/>
            <person name="Cooper J."/>
            <person name="Damon W."/>
            <person name="Desjardin D."/>
            <person name="Finy P."/>
            <person name="Geml J."/>
            <person name="Haridas S."/>
            <person name="Hughes K."/>
            <person name="Justo A."/>
            <person name="Karasinski D."/>
            <person name="Kautmanova I."/>
            <person name="Kiss B."/>
            <person name="Kocsube S."/>
            <person name="Kotiranta H."/>
            <person name="LaButti K.M."/>
            <person name="Lechner B.E."/>
            <person name="Liimatainen K."/>
            <person name="Lipzen A."/>
            <person name="Lukacs Z."/>
            <person name="Mihaltcheva S."/>
            <person name="Morgado L.N."/>
            <person name="Niskanen T."/>
            <person name="Noordeloos M.E."/>
            <person name="Ohm R.A."/>
            <person name="Ortiz-Santana B."/>
            <person name="Ovrebo C."/>
            <person name="Racz N."/>
            <person name="Riley R."/>
            <person name="Savchenko A."/>
            <person name="Shiryaev A."/>
            <person name="Soop K."/>
            <person name="Spirin V."/>
            <person name="Szebenyi C."/>
            <person name="Tomsovsky M."/>
            <person name="Tulloss R.E."/>
            <person name="Uehling J."/>
            <person name="Grigoriev I.V."/>
            <person name="Vagvolgyi C."/>
            <person name="Papp T."/>
            <person name="Martin F.M."/>
            <person name="Miettinen O."/>
            <person name="Hibbett D.S."/>
            <person name="Nagy L.G."/>
        </authorList>
    </citation>
    <scope>NUCLEOTIDE SEQUENCE [LARGE SCALE GENOMIC DNA]</scope>
    <source>
        <strain evidence="3 4">CBS 166.37</strain>
    </source>
</reference>